<proteinExistence type="predicted"/>
<dbReference type="Proteomes" id="UP000321172">
    <property type="component" value="Chromosome"/>
</dbReference>
<protein>
    <submittedName>
        <fullName evidence="6">MAPEG family protein</fullName>
    </submittedName>
</protein>
<dbReference type="Pfam" id="PF01124">
    <property type="entry name" value="MAPEG"/>
    <property type="match status" value="1"/>
</dbReference>
<dbReference type="OrthoDB" id="7619858at2"/>
<dbReference type="KEGG" id="ngf:FRF71_14455"/>
<dbReference type="SUPFAM" id="SSF161084">
    <property type="entry name" value="MAPEG domain-like"/>
    <property type="match status" value="1"/>
</dbReference>
<sequence>MLLPTTLSLAAAAAIINLWLGIRCGQVRGKAGISIGTGGNELLERRMRAQLNFVENTPWVLLLISGIELAGKGGQWLAIVGGVYMLGRVAHGLGMDGTGATAKGRMVGTLITMLTQLGLAVVAVLVVLGRM</sequence>
<organism evidence="6 7">
    <name type="scientific">Novosphingobium ginsenosidimutans</name>
    <dbReference type="NCBI Taxonomy" id="1176536"/>
    <lineage>
        <taxon>Bacteria</taxon>
        <taxon>Pseudomonadati</taxon>
        <taxon>Pseudomonadota</taxon>
        <taxon>Alphaproteobacteria</taxon>
        <taxon>Sphingomonadales</taxon>
        <taxon>Sphingomonadaceae</taxon>
        <taxon>Novosphingobium</taxon>
    </lineage>
</organism>
<dbReference type="PANTHER" id="PTHR35814:SF1">
    <property type="entry name" value="GLUTATHIONE S-TRANSFERASE-RELATED"/>
    <property type="match status" value="1"/>
</dbReference>
<dbReference type="PANTHER" id="PTHR35814">
    <property type="match status" value="1"/>
</dbReference>
<keyword evidence="7" id="KW-1185">Reference proteome</keyword>
<evidence type="ECO:0000256" key="1">
    <source>
        <dbReference type="ARBA" id="ARBA00004370"/>
    </source>
</evidence>
<evidence type="ECO:0000256" key="4">
    <source>
        <dbReference type="ARBA" id="ARBA00023136"/>
    </source>
</evidence>
<evidence type="ECO:0000256" key="2">
    <source>
        <dbReference type="ARBA" id="ARBA00022692"/>
    </source>
</evidence>
<keyword evidence="2 5" id="KW-0812">Transmembrane</keyword>
<comment type="subcellular location">
    <subcellularLocation>
        <location evidence="1">Membrane</location>
    </subcellularLocation>
</comment>
<dbReference type="Gene3D" id="1.20.120.550">
    <property type="entry name" value="Membrane associated eicosanoid/glutathione metabolism-like domain"/>
    <property type="match status" value="1"/>
</dbReference>
<keyword evidence="3 5" id="KW-1133">Transmembrane helix</keyword>
<reference evidence="6 7" key="1">
    <citation type="journal article" date="2013" name="J. Microbiol. Biotechnol.">
        <title>Novosphingobium ginsenosidimutans sp. nov., with the ability to convert ginsenoside.</title>
        <authorList>
            <person name="Kim J.K."/>
            <person name="He D."/>
            <person name="Liu Q.M."/>
            <person name="Park H.Y."/>
            <person name="Jung M.S."/>
            <person name="Yoon M.H."/>
            <person name="Kim S.C."/>
            <person name="Im W.T."/>
        </authorList>
    </citation>
    <scope>NUCLEOTIDE SEQUENCE [LARGE SCALE GENOMIC DNA]</scope>
    <source>
        <strain evidence="6 7">FW-6</strain>
    </source>
</reference>
<evidence type="ECO:0000256" key="3">
    <source>
        <dbReference type="ARBA" id="ARBA00022989"/>
    </source>
</evidence>
<feature type="transmembrane region" description="Helical" evidence="5">
    <location>
        <begin position="53"/>
        <end position="70"/>
    </location>
</feature>
<dbReference type="InterPro" id="IPR023352">
    <property type="entry name" value="MAPEG-like_dom_sf"/>
</dbReference>
<keyword evidence="4 5" id="KW-0472">Membrane</keyword>
<dbReference type="GO" id="GO:0016020">
    <property type="term" value="C:membrane"/>
    <property type="evidence" value="ECO:0007669"/>
    <property type="project" value="UniProtKB-SubCell"/>
</dbReference>
<feature type="transmembrane region" description="Helical" evidence="5">
    <location>
        <begin position="106"/>
        <end position="128"/>
    </location>
</feature>
<dbReference type="EMBL" id="CP042345">
    <property type="protein sequence ID" value="QEA17239.1"/>
    <property type="molecule type" value="Genomic_DNA"/>
</dbReference>
<evidence type="ECO:0000256" key="5">
    <source>
        <dbReference type="SAM" id="Phobius"/>
    </source>
</evidence>
<gene>
    <name evidence="6" type="ORF">FRF71_14455</name>
</gene>
<accession>A0A5B8S6L2</accession>
<dbReference type="AlphaFoldDB" id="A0A5B8S6L2"/>
<dbReference type="RefSeq" id="WP_147091318.1">
    <property type="nucleotide sequence ID" value="NZ_BAABJD010000002.1"/>
</dbReference>
<name>A0A5B8S6L2_9SPHN</name>
<feature type="transmembrane region" description="Helical" evidence="5">
    <location>
        <begin position="6"/>
        <end position="22"/>
    </location>
</feature>
<dbReference type="InterPro" id="IPR001129">
    <property type="entry name" value="Membr-assoc_MAPEG"/>
</dbReference>
<evidence type="ECO:0000313" key="7">
    <source>
        <dbReference type="Proteomes" id="UP000321172"/>
    </source>
</evidence>
<evidence type="ECO:0000313" key="6">
    <source>
        <dbReference type="EMBL" id="QEA17239.1"/>
    </source>
</evidence>